<dbReference type="Proteomes" id="UP000785679">
    <property type="component" value="Unassembled WGS sequence"/>
</dbReference>
<keyword evidence="1" id="KW-0479">Metal-binding</keyword>
<protein>
    <recommendedName>
        <fullName evidence="2">Fe2OG dioxygenase domain-containing protein</fullName>
    </recommendedName>
</protein>
<dbReference type="GO" id="GO:0016491">
    <property type="term" value="F:oxidoreductase activity"/>
    <property type="evidence" value="ECO:0007669"/>
    <property type="project" value="UniProtKB-KW"/>
</dbReference>
<gene>
    <name evidence="3" type="ORF">FGO68_gene8101</name>
</gene>
<reference evidence="3" key="1">
    <citation type="submission" date="2019-06" db="EMBL/GenBank/DDBJ databases">
        <authorList>
            <person name="Zheng W."/>
        </authorList>
    </citation>
    <scope>NUCLEOTIDE SEQUENCE</scope>
    <source>
        <strain evidence="3">QDHG01</strain>
    </source>
</reference>
<dbReference type="SUPFAM" id="SSF51197">
    <property type="entry name" value="Clavaminate synthase-like"/>
    <property type="match status" value="1"/>
</dbReference>
<dbReference type="Pfam" id="PF03171">
    <property type="entry name" value="2OG-FeII_Oxy"/>
    <property type="match status" value="1"/>
</dbReference>
<dbReference type="Pfam" id="PF14226">
    <property type="entry name" value="DIOX_N"/>
    <property type="match status" value="1"/>
</dbReference>
<dbReference type="OrthoDB" id="288590at2759"/>
<proteinExistence type="inferred from homology"/>
<dbReference type="InterPro" id="IPR050231">
    <property type="entry name" value="Iron_ascorbate_oxido_reductase"/>
</dbReference>
<dbReference type="GO" id="GO:0046872">
    <property type="term" value="F:metal ion binding"/>
    <property type="evidence" value="ECO:0007669"/>
    <property type="project" value="UniProtKB-KW"/>
</dbReference>
<evidence type="ECO:0000313" key="4">
    <source>
        <dbReference type="Proteomes" id="UP000785679"/>
    </source>
</evidence>
<dbReference type="EMBL" id="RRYP01012465">
    <property type="protein sequence ID" value="TNV77091.1"/>
    <property type="molecule type" value="Genomic_DNA"/>
</dbReference>
<comment type="similarity">
    <text evidence="1">Belongs to the iron/ascorbate-dependent oxidoreductase family.</text>
</comment>
<dbReference type="Gene3D" id="2.60.120.330">
    <property type="entry name" value="B-lactam Antibiotic, Isopenicillin N Synthase, Chain"/>
    <property type="match status" value="1"/>
</dbReference>
<feature type="domain" description="Fe2OG dioxygenase" evidence="2">
    <location>
        <begin position="158"/>
        <end position="267"/>
    </location>
</feature>
<comment type="caution">
    <text evidence="3">The sequence shown here is derived from an EMBL/GenBank/DDBJ whole genome shotgun (WGS) entry which is preliminary data.</text>
</comment>
<keyword evidence="1" id="KW-0560">Oxidoreductase</keyword>
<organism evidence="3 4">
    <name type="scientific">Halteria grandinella</name>
    <dbReference type="NCBI Taxonomy" id="5974"/>
    <lineage>
        <taxon>Eukaryota</taxon>
        <taxon>Sar</taxon>
        <taxon>Alveolata</taxon>
        <taxon>Ciliophora</taxon>
        <taxon>Intramacronucleata</taxon>
        <taxon>Spirotrichea</taxon>
        <taxon>Stichotrichia</taxon>
        <taxon>Sporadotrichida</taxon>
        <taxon>Halteriidae</taxon>
        <taxon>Halteria</taxon>
    </lineage>
</organism>
<keyword evidence="1" id="KW-0408">Iron</keyword>
<dbReference type="PROSITE" id="PS51471">
    <property type="entry name" value="FE2OG_OXY"/>
    <property type="match status" value="1"/>
</dbReference>
<dbReference type="InterPro" id="IPR005123">
    <property type="entry name" value="Oxoglu/Fe-dep_dioxygenase_dom"/>
</dbReference>
<evidence type="ECO:0000313" key="3">
    <source>
        <dbReference type="EMBL" id="TNV77091.1"/>
    </source>
</evidence>
<accession>A0A8J8T0I8</accession>
<dbReference type="PRINTS" id="PR00682">
    <property type="entry name" value="IPNSYNTHASE"/>
</dbReference>
<dbReference type="AlphaFoldDB" id="A0A8J8T0I8"/>
<dbReference type="InterPro" id="IPR027443">
    <property type="entry name" value="IPNS-like_sf"/>
</dbReference>
<name>A0A8J8T0I8_HALGN</name>
<dbReference type="InterPro" id="IPR044861">
    <property type="entry name" value="IPNS-like_FE2OG_OXY"/>
</dbReference>
<evidence type="ECO:0000259" key="2">
    <source>
        <dbReference type="PROSITE" id="PS51471"/>
    </source>
</evidence>
<dbReference type="PANTHER" id="PTHR47990">
    <property type="entry name" value="2-OXOGLUTARATE (2OG) AND FE(II)-DEPENDENT OXYGENASE SUPERFAMILY PROTEIN-RELATED"/>
    <property type="match status" value="1"/>
</dbReference>
<evidence type="ECO:0000256" key="1">
    <source>
        <dbReference type="RuleBase" id="RU003682"/>
    </source>
</evidence>
<sequence length="326" mass="37597">MQAPSDVITKDIMHQMETLGFLLLSNIPGFSEEEIFKWQKWFFSLPSDVKDKLIMNHFNHPDSPNHYRGLAPFIDNDISHKEFLEVGLDLSKVSPLEQQLPLHEPTPWPSHPETPLFKSFMTRHYDFMLQLGIKVMRHIAVGLGKPEGFFDSWFEKDTLSTLRIIHYMPRSAQVVRMDQLSGEELKMITPIHSDSGFLTLLTTYDYHGLQVDLGSGTFRSIRPVPATLVVNLGDMFSRMTGYRLKATKHRVLDIGIERYSSPFFLEPHYLARIPTDLLTGEYQSVGDVSGEGHIYGDWLIDKIRSYGEYKHFKVTKPLARELLKQE</sequence>
<keyword evidence="4" id="KW-1185">Reference proteome</keyword>
<dbReference type="InterPro" id="IPR026992">
    <property type="entry name" value="DIOX_N"/>
</dbReference>